<evidence type="ECO:0000256" key="3">
    <source>
        <dbReference type="ARBA" id="ARBA00022525"/>
    </source>
</evidence>
<evidence type="ECO:0000256" key="1">
    <source>
        <dbReference type="ARBA" id="ARBA00004613"/>
    </source>
</evidence>
<feature type="binding site" evidence="12">
    <location>
        <position position="421"/>
    </location>
    <ligand>
        <name>Zn(2+)</name>
        <dbReference type="ChEBI" id="CHEBI:29105"/>
        <note>catalytic</note>
    </ligand>
</feature>
<dbReference type="GO" id="GO:0008270">
    <property type="term" value="F:zinc ion binding"/>
    <property type="evidence" value="ECO:0007669"/>
    <property type="project" value="InterPro"/>
</dbReference>
<evidence type="ECO:0000256" key="12">
    <source>
        <dbReference type="PIRSR" id="PIRSR601842-2"/>
    </source>
</evidence>
<dbReference type="InterPro" id="IPR001842">
    <property type="entry name" value="Peptidase_M36"/>
</dbReference>
<feature type="binding site" evidence="12">
    <location>
        <position position="449"/>
    </location>
    <ligand>
        <name>Zn(2+)</name>
        <dbReference type="ChEBI" id="CHEBI:29105"/>
        <note>catalytic</note>
    </ligand>
</feature>
<keyword evidence="6 13" id="KW-0732">Signal</keyword>
<dbReference type="Pfam" id="PF02128">
    <property type="entry name" value="Peptidase_M36"/>
    <property type="match status" value="1"/>
</dbReference>
<dbReference type="GO" id="GO:0004222">
    <property type="term" value="F:metalloendopeptidase activity"/>
    <property type="evidence" value="ECO:0007669"/>
    <property type="project" value="InterPro"/>
</dbReference>
<reference evidence="15" key="1">
    <citation type="submission" date="2015-01" db="EMBL/GenBank/DDBJ databases">
        <authorList>
            <person name="Durling Mikael"/>
        </authorList>
    </citation>
    <scope>NUCLEOTIDE SEQUENCE</scope>
</reference>
<dbReference type="InterPro" id="IPR027268">
    <property type="entry name" value="Peptidase_M4/M1_CTD_sf"/>
</dbReference>
<keyword evidence="4 13" id="KW-0645">Protease</keyword>
<keyword evidence="10 13" id="KW-0865">Zymogen</keyword>
<sequence>MYALTLILATKLFGCVGAIDLEALRIQTSTEYVNNAKAKSSLNLQRLQKTNYLGTASELVKTVAPGATFKIVPGHYTGSNGISHVHFKQTFHDVEIDNALFNVNIDKKGQVFSFGNSFFNGTFPESSPEAIKALSLPPTEALEVIKRTLDLSFDITSNTNVEPTDESRQSYSFRNVRGLTRDPTTRLVYLAKPNGKLALTWKVGTDAEDMSYSSYVDAENEPATVIAVLDHVDRWIYEAYSFGIGSPADGIRTQIEDPQDSKASPFGWHNPLNTTTNTYDTTGNNVVVGAHPTLLGGQHPATSPNEYFIFPYVPDTGTLWDFYEASVTQAFYVTNMLHDLYYILGFTPEAGNFQMNNNGEGGLGNDAVRVNVQKNGAFNNGVFFQEVDGRSPEMNIYPFDKTDPMRDSSFEAGILIHEYTHGSKLSDRMTGPPDNRDCLSAFEPDGMAEGWSDFYAAALTVKPEADRNSTYAVSAWGLNNSTGFRLRLYSTDMAINEYTYSSVNDFNRVHQVGTVWCTMLYGMLWNLIDKHGKNDDPRPDMVNGVPTDGKFLSVKLTTDGFALQPCNPSFVQARDAIIDADVALTGGENACEIWRAFAKRGLGASAMTGEPRVDSFDLPEGVC</sequence>
<dbReference type="AlphaFoldDB" id="A0A0B7JLZ8"/>
<proteinExistence type="inferred from homology"/>
<dbReference type="EMBL" id="CDPU01000003">
    <property type="protein sequence ID" value="CEO46008.1"/>
    <property type="molecule type" value="Genomic_DNA"/>
</dbReference>
<dbReference type="GO" id="GO:0006508">
    <property type="term" value="P:proteolysis"/>
    <property type="evidence" value="ECO:0007669"/>
    <property type="project" value="UniProtKB-KW"/>
</dbReference>
<dbReference type="EC" id="3.4.24.-" evidence="13"/>
<evidence type="ECO:0000256" key="13">
    <source>
        <dbReference type="RuleBase" id="RU364017"/>
    </source>
</evidence>
<keyword evidence="7 13" id="KW-0378">Hydrolase</keyword>
<feature type="domain" description="FTP" evidence="14">
    <location>
        <begin position="68"/>
        <end position="118"/>
    </location>
</feature>
<evidence type="ECO:0000256" key="9">
    <source>
        <dbReference type="ARBA" id="ARBA00023049"/>
    </source>
</evidence>
<evidence type="ECO:0000256" key="2">
    <source>
        <dbReference type="ARBA" id="ARBA00006006"/>
    </source>
</evidence>
<dbReference type="PANTHER" id="PTHR33478:SF1">
    <property type="entry name" value="EXTRACELLULAR METALLOPROTEINASE MEP"/>
    <property type="match status" value="1"/>
</dbReference>
<keyword evidence="5 12" id="KW-0479">Metal-binding</keyword>
<dbReference type="Pfam" id="PF07504">
    <property type="entry name" value="FTP"/>
    <property type="match status" value="1"/>
</dbReference>
<comment type="cofactor">
    <cofactor evidence="12">
        <name>Zn(2+)</name>
        <dbReference type="ChEBI" id="CHEBI:29105"/>
    </cofactor>
    <text evidence="12">Binds 1 zinc ion per subunit.</text>
</comment>
<dbReference type="CDD" id="cd09596">
    <property type="entry name" value="M36"/>
    <property type="match status" value="1"/>
</dbReference>
<evidence type="ECO:0000256" key="6">
    <source>
        <dbReference type="ARBA" id="ARBA00022729"/>
    </source>
</evidence>
<dbReference type="InterPro" id="IPR011096">
    <property type="entry name" value="FTP_domain"/>
</dbReference>
<dbReference type="MEROPS" id="M36.001"/>
<protein>
    <recommendedName>
        <fullName evidence="13">Extracellular metalloproteinase</fullName>
        <ecNumber evidence="13">3.4.24.-</ecNumber>
    </recommendedName>
    <alternativeName>
        <fullName evidence="13">Fungalysin</fullName>
    </alternativeName>
</protein>
<comment type="subcellular location">
    <subcellularLocation>
        <location evidence="1 13">Secreted</location>
    </subcellularLocation>
</comment>
<evidence type="ECO:0000256" key="7">
    <source>
        <dbReference type="ARBA" id="ARBA00022801"/>
    </source>
</evidence>
<evidence type="ECO:0000256" key="4">
    <source>
        <dbReference type="ARBA" id="ARBA00022670"/>
    </source>
</evidence>
<evidence type="ECO:0000256" key="10">
    <source>
        <dbReference type="ARBA" id="ARBA00023145"/>
    </source>
</evidence>
<organism evidence="15">
    <name type="scientific">Bionectria ochroleuca</name>
    <name type="common">Gliocladium roseum</name>
    <dbReference type="NCBI Taxonomy" id="29856"/>
    <lineage>
        <taxon>Eukaryota</taxon>
        <taxon>Fungi</taxon>
        <taxon>Dikarya</taxon>
        <taxon>Ascomycota</taxon>
        <taxon>Pezizomycotina</taxon>
        <taxon>Sordariomycetes</taxon>
        <taxon>Hypocreomycetidae</taxon>
        <taxon>Hypocreales</taxon>
        <taxon>Bionectriaceae</taxon>
        <taxon>Clonostachys</taxon>
    </lineage>
</organism>
<evidence type="ECO:0000256" key="11">
    <source>
        <dbReference type="PIRSR" id="PIRSR601842-1"/>
    </source>
</evidence>
<keyword evidence="9 13" id="KW-0482">Metalloprotease</keyword>
<gene>
    <name evidence="15" type="ORF">BN869_000002063_1</name>
</gene>
<feature type="signal peptide" evidence="13">
    <location>
        <begin position="1"/>
        <end position="18"/>
    </location>
</feature>
<dbReference type="InterPro" id="IPR050371">
    <property type="entry name" value="Fungal_virulence_M36"/>
</dbReference>
<comment type="similarity">
    <text evidence="2 13">Belongs to the peptidase M36 family.</text>
</comment>
<name>A0A0B7JLZ8_BIOOC</name>
<evidence type="ECO:0000256" key="8">
    <source>
        <dbReference type="ARBA" id="ARBA00022833"/>
    </source>
</evidence>
<feature type="chain" id="PRO_5009360328" description="Extracellular metalloproteinase" evidence="13">
    <location>
        <begin position="19"/>
        <end position="623"/>
    </location>
</feature>
<keyword evidence="8 12" id="KW-0862">Zinc</keyword>
<evidence type="ECO:0000259" key="14">
    <source>
        <dbReference type="Pfam" id="PF07504"/>
    </source>
</evidence>
<dbReference type="Gene3D" id="3.10.170.10">
    <property type="match status" value="1"/>
</dbReference>
<feature type="active site" evidence="11">
    <location>
        <position position="418"/>
    </location>
</feature>
<dbReference type="Gene3D" id="1.10.390.10">
    <property type="entry name" value="Neutral Protease Domain 2"/>
    <property type="match status" value="1"/>
</dbReference>
<accession>A0A0B7JLZ8</accession>
<feature type="binding site" evidence="12">
    <location>
        <position position="417"/>
    </location>
    <ligand>
        <name>Zn(2+)</name>
        <dbReference type="ChEBI" id="CHEBI:29105"/>
        <note>catalytic</note>
    </ligand>
</feature>
<keyword evidence="3 13" id="KW-0964">Secreted</keyword>
<evidence type="ECO:0000313" key="15">
    <source>
        <dbReference type="EMBL" id="CEO46008.1"/>
    </source>
</evidence>
<dbReference type="PRINTS" id="PR00999">
    <property type="entry name" value="FUNGALYSIN"/>
</dbReference>
<dbReference type="PANTHER" id="PTHR33478">
    <property type="entry name" value="EXTRACELLULAR METALLOPROTEINASE MEP"/>
    <property type="match status" value="1"/>
</dbReference>
<evidence type="ECO:0000256" key="5">
    <source>
        <dbReference type="ARBA" id="ARBA00022723"/>
    </source>
</evidence>
<dbReference type="GO" id="GO:0005576">
    <property type="term" value="C:extracellular region"/>
    <property type="evidence" value="ECO:0007669"/>
    <property type="project" value="UniProtKB-SubCell"/>
</dbReference>
<dbReference type="SUPFAM" id="SSF55486">
    <property type="entry name" value="Metalloproteases ('zincins'), catalytic domain"/>
    <property type="match status" value="1"/>
</dbReference>